<protein>
    <submittedName>
        <fullName evidence="1">Uncharacterized protein</fullName>
    </submittedName>
</protein>
<keyword evidence="2" id="KW-1185">Reference proteome</keyword>
<gene>
    <name evidence="1" type="ORF">CVS27_06510</name>
</gene>
<sequence>MCRTSLVGIDFSSVMAVRYALQFKYPPLRYLLLFSAQFLRQEPEVFGARNVFVRASSVHRGLPAKKRHAVLVTFNIGGRTNGAYMARDPARDAE</sequence>
<evidence type="ECO:0000313" key="2">
    <source>
        <dbReference type="Proteomes" id="UP000237061"/>
    </source>
</evidence>
<reference evidence="1 2" key="1">
    <citation type="submission" date="2018-01" db="EMBL/GenBank/DDBJ databases">
        <title>Arthrobacter sp. nov., from glaciers in China.</title>
        <authorList>
            <person name="Liu Q."/>
            <person name="Xin Y.-H."/>
        </authorList>
    </citation>
    <scope>NUCLEOTIDE SEQUENCE [LARGE SCALE GENOMIC DNA]</scope>
    <source>
        <strain evidence="1 2">HLT2-12-2</strain>
    </source>
</reference>
<name>A0A2S3ZZ70_ARTGL</name>
<evidence type="ECO:0000313" key="1">
    <source>
        <dbReference type="EMBL" id="POH74212.1"/>
    </source>
</evidence>
<accession>A0A2S3ZZ70</accession>
<comment type="caution">
    <text evidence="1">The sequence shown here is derived from an EMBL/GenBank/DDBJ whole genome shotgun (WGS) entry which is preliminary data.</text>
</comment>
<proteinExistence type="predicted"/>
<organism evidence="1 2">
    <name type="scientific">Arthrobacter glacialis</name>
    <dbReference type="NCBI Taxonomy" id="1664"/>
    <lineage>
        <taxon>Bacteria</taxon>
        <taxon>Bacillati</taxon>
        <taxon>Actinomycetota</taxon>
        <taxon>Actinomycetes</taxon>
        <taxon>Micrococcales</taxon>
        <taxon>Micrococcaceae</taxon>
        <taxon>Arthrobacter</taxon>
    </lineage>
</organism>
<dbReference type="EMBL" id="PPXC01000004">
    <property type="protein sequence ID" value="POH74212.1"/>
    <property type="molecule type" value="Genomic_DNA"/>
</dbReference>
<dbReference type="AlphaFoldDB" id="A0A2S3ZZ70"/>
<dbReference type="Proteomes" id="UP000237061">
    <property type="component" value="Unassembled WGS sequence"/>
</dbReference>